<protein>
    <submittedName>
        <fullName evidence="1">Uncharacterized protein</fullName>
    </submittedName>
</protein>
<dbReference type="AlphaFoldDB" id="A0A098ECT5"/>
<reference evidence="1" key="1">
    <citation type="submission" date="2014-09" db="EMBL/GenBank/DDBJ databases">
        <authorList>
            <person name="Probst J Alexander"/>
        </authorList>
    </citation>
    <scope>NUCLEOTIDE SEQUENCE</scope>
</reference>
<accession>A0A098ECT5</accession>
<organism evidence="1">
    <name type="scientific">groundwater metagenome</name>
    <dbReference type="NCBI Taxonomy" id="717931"/>
    <lineage>
        <taxon>unclassified sequences</taxon>
        <taxon>metagenomes</taxon>
        <taxon>ecological metagenomes</taxon>
    </lineage>
</organism>
<name>A0A098ECT5_9ZZZZ</name>
<gene>
    <name evidence="1" type="ORF">MSIBF_A510002</name>
</gene>
<sequence>MSWEEMSHRQYKCPCDAGTYTITSLMDDWNRSEERWEMDCTICKQKYHLYTYHYYDSGMACEAYLWVPRKSYEEMKNVEEHLERTKKEIVDLAHSRYVDKWHSYFDGAKTKKEVWRRLTNNGKKYPSLSTFYSHTKNDDLTKYIRHYFYYDNLAYILEKLGIKDDEINKMILNVKEFEDRLNGIKEQLKKEGYR</sequence>
<dbReference type="EMBL" id="CCXY01000415">
    <property type="protein sequence ID" value="CEG13797.1"/>
    <property type="molecule type" value="Genomic_DNA"/>
</dbReference>
<proteinExistence type="predicted"/>
<evidence type="ECO:0000313" key="1">
    <source>
        <dbReference type="EMBL" id="CEG13797.1"/>
    </source>
</evidence>